<protein>
    <submittedName>
        <fullName evidence="1">Atypical membrane-integrating protein (Mistic protein)</fullName>
    </submittedName>
</protein>
<proteinExistence type="predicted"/>
<dbReference type="Proteomes" id="UP000625804">
    <property type="component" value="Unassembled WGS sequence"/>
</dbReference>
<dbReference type="EMBL" id="JABTTE010000003">
    <property type="protein sequence ID" value="NSL50902.1"/>
    <property type="molecule type" value="Genomic_DNA"/>
</dbReference>
<name>A0A8J8KAS2_9BACI</name>
<sequence length="90" mass="10361">MKVSKEENKKLSDAIDQMQSALDVFIEMYNDSEEDKLHIQLDADVIELIEKAKNVYGSEVVNEKVNTIIKEVLTFLPLENFESQIEEQAN</sequence>
<dbReference type="RefSeq" id="WP_173730107.1">
    <property type="nucleotide sequence ID" value="NZ_JABTTE010000003.1"/>
</dbReference>
<dbReference type="Gene3D" id="1.10.220.90">
    <property type="entry name" value="Mistic"/>
    <property type="match status" value="1"/>
</dbReference>
<gene>
    <name evidence="1" type="ORF">HR057_03870</name>
</gene>
<dbReference type="InterPro" id="IPR021078">
    <property type="entry name" value="Membrane-integrating_Mistic"/>
</dbReference>
<comment type="caution">
    <text evidence="1">The sequence shown here is derived from an EMBL/GenBank/DDBJ whole genome shotgun (WGS) entry which is preliminary data.</text>
</comment>
<dbReference type="AlphaFoldDB" id="A0A8J8KAS2"/>
<keyword evidence="2" id="KW-1185">Reference proteome</keyword>
<reference evidence="1" key="1">
    <citation type="submission" date="2020-06" db="EMBL/GenBank/DDBJ databases">
        <title>A novel thermopfilic bacterium from Erzurum, Turkey.</title>
        <authorList>
            <person name="Adiguzel A."/>
            <person name="Ay H."/>
            <person name="Baltaci M.O."/>
        </authorList>
    </citation>
    <scope>NUCLEOTIDE SEQUENCE</scope>
    <source>
        <strain evidence="1">P2</strain>
    </source>
</reference>
<evidence type="ECO:0000313" key="1">
    <source>
        <dbReference type="EMBL" id="NSL50902.1"/>
    </source>
</evidence>
<evidence type="ECO:0000313" key="2">
    <source>
        <dbReference type="Proteomes" id="UP000625804"/>
    </source>
</evidence>
<dbReference type="Pfam" id="PF11458">
    <property type="entry name" value="Mistic"/>
    <property type="match status" value="1"/>
</dbReference>
<organism evidence="1 2">
    <name type="scientific">Calidifontibacillus erzurumensis</name>
    <dbReference type="NCBI Taxonomy" id="2741433"/>
    <lineage>
        <taxon>Bacteria</taxon>
        <taxon>Bacillati</taxon>
        <taxon>Bacillota</taxon>
        <taxon>Bacilli</taxon>
        <taxon>Bacillales</taxon>
        <taxon>Bacillaceae</taxon>
        <taxon>Calidifontibacillus/Schinkia group</taxon>
        <taxon>Calidifontibacillus</taxon>
    </lineage>
</organism>
<accession>A0A8J8KAS2</accession>
<dbReference type="InterPro" id="IPR038193">
    <property type="entry name" value="Mistic_sf"/>
</dbReference>